<gene>
    <name evidence="4" type="ORF">IPV69_12695</name>
</gene>
<keyword evidence="2" id="KW-0472">Membrane</keyword>
<dbReference type="EMBL" id="CP063458">
    <property type="protein sequence ID" value="QOV92157.1"/>
    <property type="molecule type" value="Genomic_DNA"/>
</dbReference>
<dbReference type="Pfam" id="PF13709">
    <property type="entry name" value="DUF4159"/>
    <property type="match status" value="2"/>
</dbReference>
<protein>
    <submittedName>
        <fullName evidence="4">DUF4159 domain-containing protein</fullName>
    </submittedName>
</protein>
<feature type="region of interest" description="Disordered" evidence="1">
    <location>
        <begin position="401"/>
        <end position="466"/>
    </location>
</feature>
<feature type="domain" description="DUF4159" evidence="3">
    <location>
        <begin position="803"/>
        <end position="994"/>
    </location>
</feature>
<dbReference type="RefSeq" id="WP_206295487.1">
    <property type="nucleotide sequence ID" value="NZ_CP063458.1"/>
</dbReference>
<reference evidence="4 5" key="1">
    <citation type="submission" date="2020-10" db="EMBL/GenBank/DDBJ databases">
        <title>Wide distribution of Phycisphaera-like planctomycetes from WD2101 soil group in peatlands and genome analysis of the first cultivated representative.</title>
        <authorList>
            <person name="Dedysh S.N."/>
            <person name="Beletsky A.V."/>
            <person name="Ivanova A."/>
            <person name="Kulichevskaya I.S."/>
            <person name="Suzina N.E."/>
            <person name="Philippov D.A."/>
            <person name="Rakitin A.L."/>
            <person name="Mardanov A.V."/>
            <person name="Ravin N.V."/>
        </authorList>
    </citation>
    <scope>NUCLEOTIDE SEQUENCE [LARGE SCALE GENOMIC DNA]</scope>
    <source>
        <strain evidence="4 5">M1803</strain>
    </source>
</reference>
<feature type="domain" description="DUF4159" evidence="3">
    <location>
        <begin position="1021"/>
        <end position="1142"/>
    </location>
</feature>
<name>A0A7M2X303_9BACT</name>
<keyword evidence="2" id="KW-1133">Transmembrane helix</keyword>
<dbReference type="Proteomes" id="UP000593765">
    <property type="component" value="Chromosome"/>
</dbReference>
<evidence type="ECO:0000256" key="2">
    <source>
        <dbReference type="SAM" id="Phobius"/>
    </source>
</evidence>
<dbReference type="KEGG" id="hbs:IPV69_12695"/>
<keyword evidence="5" id="KW-1185">Reference proteome</keyword>
<dbReference type="InterPro" id="IPR008930">
    <property type="entry name" value="Terpenoid_cyclase/PrenylTrfase"/>
</dbReference>
<dbReference type="Gene3D" id="3.40.50.12140">
    <property type="entry name" value="Domain of unknown function DUF4159"/>
    <property type="match status" value="2"/>
</dbReference>
<evidence type="ECO:0000313" key="5">
    <source>
        <dbReference type="Proteomes" id="UP000593765"/>
    </source>
</evidence>
<evidence type="ECO:0000313" key="4">
    <source>
        <dbReference type="EMBL" id="QOV92157.1"/>
    </source>
</evidence>
<organism evidence="4 5">
    <name type="scientific">Humisphaera borealis</name>
    <dbReference type="NCBI Taxonomy" id="2807512"/>
    <lineage>
        <taxon>Bacteria</taxon>
        <taxon>Pseudomonadati</taxon>
        <taxon>Planctomycetota</taxon>
        <taxon>Phycisphaerae</taxon>
        <taxon>Tepidisphaerales</taxon>
        <taxon>Tepidisphaeraceae</taxon>
        <taxon>Humisphaera</taxon>
    </lineage>
</organism>
<evidence type="ECO:0000259" key="3">
    <source>
        <dbReference type="Pfam" id="PF13709"/>
    </source>
</evidence>
<evidence type="ECO:0000256" key="1">
    <source>
        <dbReference type="SAM" id="MobiDB-lite"/>
    </source>
</evidence>
<dbReference type="AlphaFoldDB" id="A0A7M2X303"/>
<feature type="transmembrane region" description="Helical" evidence="2">
    <location>
        <begin position="284"/>
        <end position="304"/>
    </location>
</feature>
<accession>A0A7M2X303</accession>
<proteinExistence type="predicted"/>
<dbReference type="InterPro" id="IPR025297">
    <property type="entry name" value="DUF4159"/>
</dbReference>
<feature type="compositionally biased region" description="Low complexity" evidence="1">
    <location>
        <begin position="401"/>
        <end position="428"/>
    </location>
</feature>
<keyword evidence="2" id="KW-0812">Transmembrane</keyword>
<sequence>MAAAVVFKVRCPACGKGLRVENVEPGAQVFCRACGARMQMPAPPLLGPVVDDPSAIPVLEALLISGDGTARAPEPQGALTPLAPEVQVQREAPLSTPPSPDNVPLAAIDRPEPAAPQPAFEPVPEPTQGHEGNFVVSAELPGDDSEVPPWAAVAAIPATKPPPVPAAAVPAAPPRQVPPRLVPTRIEPPDPDLEQQRLAMAPPWIPPPQPVQQVTPTAVAPVAANQRHDPLADTDIQPAIREEPRGVMPAGGMPTDDDIRTVLAAHRAGQLKLVEGHHRHGHPFWWALLGMLSAAAVVLIALVWTGQVNWFNSWEKQAYPTVAQFKAEAEAFAVRGALKESHDRYRKIDDLIGGREVHDERLREIVQSARDDAKRVYGLLLSRLAEPAVVVAPPPPATQAVVTEPGTKANPGATATTTVRPPAVGTGVDPNPRVAPSTQVASVTEPRVGRESPPARTRPAPRPVRRAADAPLTDAEIGESIQSGVNYLLKQFDGKTNLVIGRERGGDAAYFAGLDALAVYALLQAGQAIDDPRISHRGAEMRARLEALRALPIEGAHQTYARGLRATCLALFNRPEDFKVMANDVDWLLGTTDGGAFGYSGDFRNLVQRGNFPSRNGSWDNSNSQYGLLGVWSGIEADPRIEVPMAFWKAVDRHWTNTQIPDGQWGYVESGSGTGRLTMTCAGLASLFVAHEYLEPPTTSGTVGREPFSPALRKGLEWFERGDNSVKVRNGNWWGYSLYGIERVGLASGFKHFGAHDWYRELAEQIVKKQLTNGSWGDGVVDTSYAVLFLSRGRHPILMNKLRFDGYWSNRPRDASNMARFAGRQFERPINWQVVNVENPWTDWTDSPILYIASHEPPKLTDEHLAKLRSFVRSGGMIFTHADAGSPTFDKWARELAAKLFPYELTDVPENHAIWSSVYKLTARPALLGVSNGSRLLMVHSPSDITLKWQQRADRAFEARPDPARPATVVAPDSETKTRMLSSFHFGMNLFVYAAGKRDLRNRLDSAWIERPAAAPVDTIRIARIQYGGNWDPEPGAWERYGNWFQQTTGTRLEIQPVKLGDLKADTVFSHPMAHLTGTARVGFTDADAAALRSYVEAGGVVLIDPTGGMNAFDTEVRETLLVKAFPDRFARLLDPGHPLMSAGAPGMEDVGKTIVRGYTLERLGGGIGTLQILTPATSAKPGDKAGPNPGAVIVTSLDLTSGLLGTNVWGILGFQNRYAQNVVKNAIFWTVDGRAQK</sequence>
<dbReference type="SUPFAM" id="SSF48239">
    <property type="entry name" value="Terpenoid cyclases/Protein prenyltransferases"/>
    <property type="match status" value="1"/>
</dbReference>